<comment type="similarity">
    <text evidence="1">Belongs to the DTD family.</text>
</comment>
<organism evidence="5 6">
    <name type="scientific">Geodia barretti</name>
    <name type="common">Barrett's horny sponge</name>
    <dbReference type="NCBI Taxonomy" id="519541"/>
    <lineage>
        <taxon>Eukaryota</taxon>
        <taxon>Metazoa</taxon>
        <taxon>Porifera</taxon>
        <taxon>Demospongiae</taxon>
        <taxon>Heteroscleromorpha</taxon>
        <taxon>Tetractinellida</taxon>
        <taxon>Astrophorina</taxon>
        <taxon>Geodiidae</taxon>
        <taxon>Geodia</taxon>
    </lineage>
</organism>
<evidence type="ECO:0000313" key="6">
    <source>
        <dbReference type="Proteomes" id="UP001174909"/>
    </source>
</evidence>
<evidence type="ECO:0000256" key="1">
    <source>
        <dbReference type="ARBA" id="ARBA00009673"/>
    </source>
</evidence>
<dbReference type="EMBL" id="CASHTH010003828">
    <property type="protein sequence ID" value="CAI8050000.1"/>
    <property type="molecule type" value="Genomic_DNA"/>
</dbReference>
<dbReference type="GO" id="GO:0051500">
    <property type="term" value="F:D-tyrosyl-tRNA(Tyr) deacylase activity"/>
    <property type="evidence" value="ECO:0007669"/>
    <property type="project" value="TreeGrafter"/>
</dbReference>
<name>A0AA35TKL1_GEOBA</name>
<dbReference type="Proteomes" id="UP001174909">
    <property type="component" value="Unassembled WGS sequence"/>
</dbReference>
<dbReference type="SUPFAM" id="SSF69500">
    <property type="entry name" value="DTD-like"/>
    <property type="match status" value="1"/>
</dbReference>
<keyword evidence="6" id="KW-1185">Reference proteome</keyword>
<proteinExistence type="inferred from homology"/>
<dbReference type="PANTHER" id="PTHR10472">
    <property type="entry name" value="D-TYROSYL-TRNA TYR DEACYLASE"/>
    <property type="match status" value="1"/>
</dbReference>
<evidence type="ECO:0000256" key="3">
    <source>
        <dbReference type="ARBA" id="ARBA00047676"/>
    </source>
</evidence>
<dbReference type="InterPro" id="IPR003732">
    <property type="entry name" value="Daa-tRNA_deacyls_DTD"/>
</dbReference>
<dbReference type="Gene3D" id="3.50.80.10">
    <property type="entry name" value="D-tyrosyl-tRNA(Tyr) deacylase"/>
    <property type="match status" value="1"/>
</dbReference>
<sequence length="96" mass="10049">MRALIQRVTCASVRIDGDTVGSIGAGLVVLLGVAASDDEADARYLVDKTANLRIFADDEDGSTGHAGRGRRVAGGVAIYAVRGHTARQEARFHAGR</sequence>
<reference evidence="5" key="1">
    <citation type="submission" date="2023-03" db="EMBL/GenBank/DDBJ databases">
        <authorList>
            <person name="Steffen K."/>
            <person name="Cardenas P."/>
        </authorList>
    </citation>
    <scope>NUCLEOTIDE SEQUENCE</scope>
</reference>
<evidence type="ECO:0000313" key="5">
    <source>
        <dbReference type="EMBL" id="CAI8050000.1"/>
    </source>
</evidence>
<comment type="catalytic activity">
    <reaction evidence="4">
        <text>a D-aminoacyl-tRNA + H2O = a tRNA + a D-alpha-amino acid + H(+)</text>
        <dbReference type="Rhea" id="RHEA:13953"/>
        <dbReference type="Rhea" id="RHEA-COMP:10123"/>
        <dbReference type="Rhea" id="RHEA-COMP:10124"/>
        <dbReference type="ChEBI" id="CHEBI:15377"/>
        <dbReference type="ChEBI" id="CHEBI:15378"/>
        <dbReference type="ChEBI" id="CHEBI:59871"/>
        <dbReference type="ChEBI" id="CHEBI:78442"/>
        <dbReference type="ChEBI" id="CHEBI:79333"/>
        <dbReference type="EC" id="3.1.1.96"/>
    </reaction>
</comment>
<comment type="caution">
    <text evidence="5">The sequence shown here is derived from an EMBL/GenBank/DDBJ whole genome shotgun (WGS) entry which is preliminary data.</text>
</comment>
<protein>
    <recommendedName>
        <fullName evidence="2">D-aminoacyl-tRNA deacylase</fullName>
        <ecNumber evidence="2">3.1.1.96</ecNumber>
    </recommendedName>
</protein>
<dbReference type="PANTHER" id="PTHR10472:SF5">
    <property type="entry name" value="D-AMINOACYL-TRNA DEACYLASE 1"/>
    <property type="match status" value="1"/>
</dbReference>
<accession>A0AA35TKL1</accession>
<dbReference type="Pfam" id="PF02580">
    <property type="entry name" value="Tyr_Deacylase"/>
    <property type="match status" value="1"/>
</dbReference>
<gene>
    <name evidence="5" type="ORF">GBAR_LOCUS27507</name>
</gene>
<evidence type="ECO:0000256" key="4">
    <source>
        <dbReference type="ARBA" id="ARBA00048018"/>
    </source>
</evidence>
<dbReference type="AlphaFoldDB" id="A0AA35TKL1"/>
<dbReference type="GO" id="GO:0005737">
    <property type="term" value="C:cytoplasm"/>
    <property type="evidence" value="ECO:0007669"/>
    <property type="project" value="InterPro"/>
</dbReference>
<comment type="catalytic activity">
    <reaction evidence="3">
        <text>glycyl-tRNA(Ala) + H2O = tRNA(Ala) + glycine + H(+)</text>
        <dbReference type="Rhea" id="RHEA:53744"/>
        <dbReference type="Rhea" id="RHEA-COMP:9657"/>
        <dbReference type="Rhea" id="RHEA-COMP:13640"/>
        <dbReference type="ChEBI" id="CHEBI:15377"/>
        <dbReference type="ChEBI" id="CHEBI:15378"/>
        <dbReference type="ChEBI" id="CHEBI:57305"/>
        <dbReference type="ChEBI" id="CHEBI:78442"/>
        <dbReference type="ChEBI" id="CHEBI:78522"/>
        <dbReference type="EC" id="3.1.1.96"/>
    </reaction>
</comment>
<dbReference type="EC" id="3.1.1.96" evidence="2"/>
<evidence type="ECO:0000256" key="2">
    <source>
        <dbReference type="ARBA" id="ARBA00013056"/>
    </source>
</evidence>
<dbReference type="InterPro" id="IPR023509">
    <property type="entry name" value="DTD-like_sf"/>
</dbReference>